<evidence type="ECO:0000313" key="1">
    <source>
        <dbReference type="EMBL" id="JAD19243.1"/>
    </source>
</evidence>
<organism evidence="1">
    <name type="scientific">Arundo donax</name>
    <name type="common">Giant reed</name>
    <name type="synonym">Donax arundinaceus</name>
    <dbReference type="NCBI Taxonomy" id="35708"/>
    <lineage>
        <taxon>Eukaryota</taxon>
        <taxon>Viridiplantae</taxon>
        <taxon>Streptophyta</taxon>
        <taxon>Embryophyta</taxon>
        <taxon>Tracheophyta</taxon>
        <taxon>Spermatophyta</taxon>
        <taxon>Magnoliopsida</taxon>
        <taxon>Liliopsida</taxon>
        <taxon>Poales</taxon>
        <taxon>Poaceae</taxon>
        <taxon>PACMAD clade</taxon>
        <taxon>Arundinoideae</taxon>
        <taxon>Arundineae</taxon>
        <taxon>Arundo</taxon>
    </lineage>
</organism>
<reference evidence="1" key="2">
    <citation type="journal article" date="2015" name="Data Brief">
        <title>Shoot transcriptome of the giant reed, Arundo donax.</title>
        <authorList>
            <person name="Barrero R.A."/>
            <person name="Guerrero F.D."/>
            <person name="Moolhuijzen P."/>
            <person name="Goolsby J.A."/>
            <person name="Tidwell J."/>
            <person name="Bellgard S.E."/>
            <person name="Bellgard M.I."/>
        </authorList>
    </citation>
    <scope>NUCLEOTIDE SEQUENCE</scope>
    <source>
        <tissue evidence="1">Shoot tissue taken approximately 20 cm above the soil surface</tissue>
    </source>
</reference>
<dbReference type="AlphaFoldDB" id="A0A0A8Y253"/>
<reference evidence="1" key="1">
    <citation type="submission" date="2014-09" db="EMBL/GenBank/DDBJ databases">
        <authorList>
            <person name="Magalhaes I.L.F."/>
            <person name="Oliveira U."/>
            <person name="Santos F.R."/>
            <person name="Vidigal T.H.D.A."/>
            <person name="Brescovit A.D."/>
            <person name="Santos A.J."/>
        </authorList>
    </citation>
    <scope>NUCLEOTIDE SEQUENCE</scope>
    <source>
        <tissue evidence="1">Shoot tissue taken approximately 20 cm above the soil surface</tissue>
    </source>
</reference>
<proteinExistence type="predicted"/>
<name>A0A0A8Y253_ARUDO</name>
<protein>
    <submittedName>
        <fullName evidence="1">Uncharacterized protein</fullName>
    </submittedName>
</protein>
<accession>A0A0A8Y253</accession>
<sequence>MGGGQREPRWAAERSGLS</sequence>
<dbReference type="EMBL" id="GBRH01278652">
    <property type="protein sequence ID" value="JAD19243.1"/>
    <property type="molecule type" value="Transcribed_RNA"/>
</dbReference>